<evidence type="ECO:0000256" key="6">
    <source>
        <dbReference type="ARBA" id="ARBA00023157"/>
    </source>
</evidence>
<dbReference type="AlphaFoldDB" id="A0AB34GG58"/>
<comment type="subcellular location">
    <subcellularLocation>
        <location evidence="1 7">Secreted</location>
    </subcellularLocation>
</comment>
<gene>
    <name evidence="10" type="ORF">J1605_013606</name>
</gene>
<evidence type="ECO:0000256" key="5">
    <source>
        <dbReference type="ARBA" id="ARBA00022729"/>
    </source>
</evidence>
<feature type="region of interest" description="Disordered" evidence="8">
    <location>
        <begin position="204"/>
        <end position="238"/>
    </location>
</feature>
<dbReference type="GO" id="GO:0006955">
    <property type="term" value="P:immune response"/>
    <property type="evidence" value="ECO:0007669"/>
    <property type="project" value="InterPro"/>
</dbReference>
<dbReference type="GO" id="GO:0005615">
    <property type="term" value="C:extracellular space"/>
    <property type="evidence" value="ECO:0007669"/>
    <property type="project" value="UniProtKB-KW"/>
</dbReference>
<reference evidence="10 11" key="1">
    <citation type="submission" date="2022-11" db="EMBL/GenBank/DDBJ databases">
        <title>Whole genome sequence of Eschrichtius robustus ER-17-0199.</title>
        <authorList>
            <person name="Bruniche-Olsen A."/>
            <person name="Black A.N."/>
            <person name="Fields C.J."/>
            <person name="Walden K."/>
            <person name="Dewoody J.A."/>
        </authorList>
    </citation>
    <scope>NUCLEOTIDE SEQUENCE [LARGE SCALE GENOMIC DNA]</scope>
    <source>
        <strain evidence="10">ER-17-0199</strain>
        <tissue evidence="10">Blubber</tissue>
    </source>
</reference>
<dbReference type="Gene3D" id="2.40.50.40">
    <property type="match status" value="1"/>
</dbReference>
<evidence type="ECO:0000256" key="4">
    <source>
        <dbReference type="ARBA" id="ARBA00022525"/>
    </source>
</evidence>
<dbReference type="Proteomes" id="UP001159641">
    <property type="component" value="Unassembled WGS sequence"/>
</dbReference>
<dbReference type="SUPFAM" id="SSF54117">
    <property type="entry name" value="Interleukin 8-like chemokines"/>
    <property type="match status" value="1"/>
</dbReference>
<dbReference type="PROSITE" id="PS00472">
    <property type="entry name" value="SMALL_CYTOKINES_CC"/>
    <property type="match status" value="1"/>
</dbReference>
<evidence type="ECO:0000256" key="7">
    <source>
        <dbReference type="RuleBase" id="RU361150"/>
    </source>
</evidence>
<name>A0AB34GG58_ESCRO</name>
<organism evidence="10 11">
    <name type="scientific">Eschrichtius robustus</name>
    <name type="common">California gray whale</name>
    <name type="synonym">Eschrichtius gibbosus</name>
    <dbReference type="NCBI Taxonomy" id="9764"/>
    <lineage>
        <taxon>Eukaryota</taxon>
        <taxon>Metazoa</taxon>
        <taxon>Chordata</taxon>
        <taxon>Craniata</taxon>
        <taxon>Vertebrata</taxon>
        <taxon>Euteleostomi</taxon>
        <taxon>Mammalia</taxon>
        <taxon>Eutheria</taxon>
        <taxon>Laurasiatheria</taxon>
        <taxon>Artiodactyla</taxon>
        <taxon>Whippomorpha</taxon>
        <taxon>Cetacea</taxon>
        <taxon>Mysticeti</taxon>
        <taxon>Eschrichtiidae</taxon>
        <taxon>Eschrichtius</taxon>
    </lineage>
</organism>
<dbReference type="FunFam" id="2.40.50.40:FF:000019">
    <property type="entry name" value="C-C motif chemokine 27"/>
    <property type="match status" value="1"/>
</dbReference>
<comment type="caution">
    <text evidence="10">The sequence shown here is derived from an EMBL/GenBank/DDBJ whole genome shotgun (WGS) entry which is preliminary data.</text>
</comment>
<dbReference type="InterPro" id="IPR001811">
    <property type="entry name" value="Chemokine_IL8-like_dom"/>
</dbReference>
<keyword evidence="6" id="KW-1015">Disulfide bond</keyword>
<evidence type="ECO:0000256" key="1">
    <source>
        <dbReference type="ARBA" id="ARBA00004613"/>
    </source>
</evidence>
<protein>
    <recommendedName>
        <fullName evidence="7">C-C motif chemokine</fullName>
    </recommendedName>
</protein>
<sequence length="238" mass="26519">MRKRYPSTYQGGAFWLAFLHALSLYPRALLASFPDLNSLTCGAVELLGQAGMQRTGLALVALAAWVALRPSEEGESAFGQESALHTLPPPRLPASKIKQTFLSTSLASLLAFEREQLDLGLVTLRLISWTKSAILPIASSCCTEVSHHISRRLLERVTTCSIQRADGDCDLAAVILHVKRRRICVSLHNHVIKQWMKEQAVKKDAKGNICHKKKHHGRRNSKGAHQRRHETHGHKTPY</sequence>
<proteinExistence type="inferred from homology"/>
<feature type="domain" description="Chemokine interleukin-8-like" evidence="9">
    <location>
        <begin position="139"/>
        <end position="198"/>
    </location>
</feature>
<evidence type="ECO:0000313" key="11">
    <source>
        <dbReference type="Proteomes" id="UP001159641"/>
    </source>
</evidence>
<accession>A0AB34GG58</accession>
<dbReference type="EMBL" id="JAIQCJ010002244">
    <property type="protein sequence ID" value="KAJ8778419.1"/>
    <property type="molecule type" value="Genomic_DNA"/>
</dbReference>
<evidence type="ECO:0000256" key="3">
    <source>
        <dbReference type="ARBA" id="ARBA00022514"/>
    </source>
</evidence>
<evidence type="ECO:0000256" key="8">
    <source>
        <dbReference type="SAM" id="MobiDB-lite"/>
    </source>
</evidence>
<evidence type="ECO:0000256" key="2">
    <source>
        <dbReference type="ARBA" id="ARBA00010868"/>
    </source>
</evidence>
<keyword evidence="3 7" id="KW-0202">Cytokine</keyword>
<keyword evidence="11" id="KW-1185">Reference proteome</keyword>
<dbReference type="InterPro" id="IPR000827">
    <property type="entry name" value="Chemokine_CC_CS"/>
</dbReference>
<keyword evidence="5" id="KW-0732">Signal</keyword>
<feature type="compositionally biased region" description="Basic residues" evidence="8">
    <location>
        <begin position="209"/>
        <end position="238"/>
    </location>
</feature>
<dbReference type="InterPro" id="IPR036048">
    <property type="entry name" value="Interleukin_8-like_sf"/>
</dbReference>
<keyword evidence="4 7" id="KW-0964">Secreted</keyword>
<dbReference type="GO" id="GO:0008009">
    <property type="term" value="F:chemokine activity"/>
    <property type="evidence" value="ECO:0007669"/>
    <property type="project" value="InterPro"/>
</dbReference>
<comment type="similarity">
    <text evidence="2 7">Belongs to the intercrine beta (chemokine CC) family.</text>
</comment>
<dbReference type="Pfam" id="PF00048">
    <property type="entry name" value="IL8"/>
    <property type="match status" value="1"/>
</dbReference>
<evidence type="ECO:0000259" key="9">
    <source>
        <dbReference type="Pfam" id="PF00048"/>
    </source>
</evidence>
<keyword evidence="7" id="KW-0145">Chemotaxis</keyword>
<evidence type="ECO:0000313" key="10">
    <source>
        <dbReference type="EMBL" id="KAJ8778419.1"/>
    </source>
</evidence>